<organism evidence="2 3">
    <name type="scientific">Trichoderma ghanense</name>
    <dbReference type="NCBI Taxonomy" id="65468"/>
    <lineage>
        <taxon>Eukaryota</taxon>
        <taxon>Fungi</taxon>
        <taxon>Dikarya</taxon>
        <taxon>Ascomycota</taxon>
        <taxon>Pezizomycotina</taxon>
        <taxon>Sordariomycetes</taxon>
        <taxon>Hypocreomycetidae</taxon>
        <taxon>Hypocreales</taxon>
        <taxon>Hypocreaceae</taxon>
        <taxon>Trichoderma</taxon>
    </lineage>
</organism>
<protein>
    <submittedName>
        <fullName evidence="2">Uncharacterized protein</fullName>
    </submittedName>
</protein>
<feature type="compositionally biased region" description="Low complexity" evidence="1">
    <location>
        <begin position="398"/>
        <end position="415"/>
    </location>
</feature>
<feature type="region of interest" description="Disordered" evidence="1">
    <location>
        <begin position="755"/>
        <end position="780"/>
    </location>
</feature>
<comment type="caution">
    <text evidence="2">The sequence shown here is derived from an EMBL/GenBank/DDBJ whole genome shotgun (WGS) entry which is preliminary data.</text>
</comment>
<feature type="region of interest" description="Disordered" evidence="1">
    <location>
        <begin position="358"/>
        <end position="415"/>
    </location>
</feature>
<evidence type="ECO:0000313" key="2">
    <source>
        <dbReference type="EMBL" id="TFB00347.1"/>
    </source>
</evidence>
<feature type="compositionally biased region" description="Basic residues" evidence="1">
    <location>
        <begin position="761"/>
        <end position="773"/>
    </location>
</feature>
<reference evidence="2 3" key="1">
    <citation type="submission" date="2018-01" db="EMBL/GenBank/DDBJ databases">
        <title>Genome characterization of the sugarcane-associated fungus Trichoderma ghanense CCMA-1212 and their application in lignocelulose bioconversion.</title>
        <authorList>
            <person name="Steindorff A.S."/>
            <person name="Mendes T.D."/>
            <person name="Vilela E.S.D."/>
            <person name="Rodrigues D.S."/>
            <person name="Formighieri E.F."/>
            <person name="Melo I.S."/>
            <person name="Favaro L.C.L."/>
        </authorList>
    </citation>
    <scope>NUCLEOTIDE SEQUENCE [LARGE SCALE GENOMIC DNA]</scope>
    <source>
        <strain evidence="2 3">CCMA-1212</strain>
    </source>
</reference>
<keyword evidence="3" id="KW-1185">Reference proteome</keyword>
<feature type="region of interest" description="Disordered" evidence="1">
    <location>
        <begin position="434"/>
        <end position="459"/>
    </location>
</feature>
<dbReference type="EMBL" id="PPTA01000011">
    <property type="protein sequence ID" value="TFB00347.1"/>
    <property type="molecule type" value="Genomic_DNA"/>
</dbReference>
<accession>A0ABY2GYH1</accession>
<sequence>MLVASRADGDTRQRRRPIVGVQQPWPCTADASLRGQGAVGWDAAPCGAVRCGAVPMDFHTEECRTLPCMNALVESLPLSLFSHGAASDVLTARDLCRRIVCMATTEAHGRPSKGSHFWSTLTMTGRSGSSDATFYFQAWNTAKVVSAESWVQNKGLADFVEQNLSAEAKQWLFVKGCVPTKELTGLAIPYSIAVKLRAAKSGQDPKDAVKALFKFRNKEFPDLARVYFKTRLHKSLDFFNAFAEGAESDPLLADFNVVKSSKKLKDKVRSAIKFVKKDVWGDLKNGLIGGLTSKSEFKAAKFIAKRGQGMYRAFEESDIGVYGDIGEADVVNICLDFSDPTLNPHVLPTAPLQSPLPLPDLSPAPLQPGVSPAAVQQPVLLPPRPRTDSDASDLTVGSTVASASDASSMASVDTAQSSVFGEDASSDLHHHAKEACSELSPVPEEEEPVLAPPAATESDPVVDADVEVPAVATPAESSEASCQDVTTEPVEVADVSVVTDVADVTDITDVTGITDITDVTDIAEVINATTTPAAVTPASPGIVATRRRMNCVLSPQDTKTAYFVVQNAGNWLKYLAANHAPSAQHMRSTFFDSPIILAATLSPVQALTPGGMMRVYFMSQARKQLEDGVPRNEKNRAVRARKGRSVREWIVGSAKVSTRTLKHLGQQLGKRNARLLPVASPAVRKVDSVVGPNNRLIEMTPAPGVPQAILVTTPHPVEDVREGDIVQEERDDGFVHIESNIVNRPVEVVADKVGGVEKKGKGERKRRLKGKGKSRADTDKASIKRTIRVNTTNTHTGARADVITDITVDANSVPPRRPSKVYTPPFSRKAWRDVEPQEPQVIYDVVSGYDFLQVEDVQVFSFSTSSHDMMLRTSPPPAPVAPATPAVAEEGEGLGIWSPPAVVGIFSWMWDHLSPVSWVRSSGAH</sequence>
<dbReference type="RefSeq" id="XP_073556548.1">
    <property type="nucleotide sequence ID" value="XM_073704835.1"/>
</dbReference>
<gene>
    <name evidence="2" type="ORF">CCMA1212_007672</name>
</gene>
<evidence type="ECO:0000313" key="3">
    <source>
        <dbReference type="Proteomes" id="UP001642720"/>
    </source>
</evidence>
<proteinExistence type="predicted"/>
<name>A0ABY2GYH1_9HYPO</name>
<evidence type="ECO:0000256" key="1">
    <source>
        <dbReference type="SAM" id="MobiDB-lite"/>
    </source>
</evidence>
<dbReference type="GeneID" id="300579285"/>
<dbReference type="Proteomes" id="UP001642720">
    <property type="component" value="Unassembled WGS sequence"/>
</dbReference>